<dbReference type="AlphaFoldDB" id="A0A9N7YI40"/>
<reference evidence="1" key="1">
    <citation type="submission" date="2020-03" db="EMBL/GenBank/DDBJ databases">
        <authorList>
            <person name="Weist P."/>
        </authorList>
    </citation>
    <scope>NUCLEOTIDE SEQUENCE</scope>
</reference>
<name>A0A9N7YI40_PLEPL</name>
<protein>
    <submittedName>
        <fullName evidence="1">Uncharacterized protein</fullName>
    </submittedName>
</protein>
<keyword evidence="2" id="KW-1185">Reference proteome</keyword>
<dbReference type="EMBL" id="CADEAL010000879">
    <property type="protein sequence ID" value="CAB1426316.1"/>
    <property type="molecule type" value="Genomic_DNA"/>
</dbReference>
<gene>
    <name evidence="1" type="ORF">PLEPLA_LOCUS14252</name>
</gene>
<organism evidence="1 2">
    <name type="scientific">Pleuronectes platessa</name>
    <name type="common">European plaice</name>
    <dbReference type="NCBI Taxonomy" id="8262"/>
    <lineage>
        <taxon>Eukaryota</taxon>
        <taxon>Metazoa</taxon>
        <taxon>Chordata</taxon>
        <taxon>Craniata</taxon>
        <taxon>Vertebrata</taxon>
        <taxon>Euteleostomi</taxon>
        <taxon>Actinopterygii</taxon>
        <taxon>Neopterygii</taxon>
        <taxon>Teleostei</taxon>
        <taxon>Neoteleostei</taxon>
        <taxon>Acanthomorphata</taxon>
        <taxon>Carangaria</taxon>
        <taxon>Pleuronectiformes</taxon>
        <taxon>Pleuronectoidei</taxon>
        <taxon>Pleuronectidae</taxon>
        <taxon>Pleuronectes</taxon>
    </lineage>
</organism>
<proteinExistence type="predicted"/>
<dbReference type="Proteomes" id="UP001153269">
    <property type="component" value="Unassembled WGS sequence"/>
</dbReference>
<evidence type="ECO:0000313" key="1">
    <source>
        <dbReference type="EMBL" id="CAB1426316.1"/>
    </source>
</evidence>
<comment type="caution">
    <text evidence="1">The sequence shown here is derived from an EMBL/GenBank/DDBJ whole genome shotgun (WGS) entry which is preliminary data.</text>
</comment>
<accession>A0A9N7YI40</accession>
<evidence type="ECO:0000313" key="2">
    <source>
        <dbReference type="Proteomes" id="UP001153269"/>
    </source>
</evidence>
<sequence length="183" mass="19210">MHRSPNLANVFQCKPLVGYELSIGVGGGTAYGRARQFHGPRGSSTARCSLVFMTLRWWAPLIFMAADSNPQSDDYAVSAIPACVVIPVVESVTVGLVREADNGSSGASVVSGFCAADSKATQLTATDTEVTSQESGRPPGSSCDVLIRCSAGNELVSQSSVSWLVSGFRGRLKATGNMEYIPD</sequence>